<dbReference type="EMBL" id="BDQX01000289">
    <property type="protein sequence ID" value="GBG10059.1"/>
    <property type="molecule type" value="Genomic_DNA"/>
</dbReference>
<dbReference type="Proteomes" id="UP000245202">
    <property type="component" value="Unassembled WGS sequence"/>
</dbReference>
<dbReference type="Pfam" id="PF07009">
    <property type="entry name" value="NusG_II"/>
    <property type="match status" value="1"/>
</dbReference>
<organism evidence="1 2">
    <name type="scientific">Paenibacillus agaridevorans</name>
    <dbReference type="NCBI Taxonomy" id="171404"/>
    <lineage>
        <taxon>Bacteria</taxon>
        <taxon>Bacillati</taxon>
        <taxon>Bacillota</taxon>
        <taxon>Bacilli</taxon>
        <taxon>Bacillales</taxon>
        <taxon>Paenibacillaceae</taxon>
        <taxon>Paenibacillus</taxon>
    </lineage>
</organism>
<gene>
    <name evidence="1" type="ORF">PAT3040_04769</name>
</gene>
<dbReference type="Gene3D" id="2.60.320.10">
    <property type="entry name" value="N-utilization substance G protein NusG, insert domain"/>
    <property type="match status" value="1"/>
</dbReference>
<comment type="caution">
    <text evidence="1">The sequence shown here is derived from an EMBL/GenBank/DDBJ whole genome shotgun (WGS) entry which is preliminary data.</text>
</comment>
<evidence type="ECO:0000313" key="2">
    <source>
        <dbReference type="Proteomes" id="UP000245202"/>
    </source>
</evidence>
<proteinExistence type="predicted"/>
<sequence>MVLLGVLAWFIVPFLANEETSGASASAVITVNGEHYRTVELTESAHEIEIETSRGYNLLRISDNGIEMIEADCPDQLCLGFGHVHRKGGTIVCLPNRIFVEIIGADGNGDDVDAVVF</sequence>
<keyword evidence="2" id="KW-1185">Reference proteome</keyword>
<dbReference type="AlphaFoldDB" id="A0A2R5EWP2"/>
<dbReference type="CDD" id="cd09911">
    <property type="entry name" value="Lin0431_like"/>
    <property type="match status" value="1"/>
</dbReference>
<accession>A0A2R5EWP2</accession>
<dbReference type="InterPro" id="IPR038690">
    <property type="entry name" value="NusG_2_sf"/>
</dbReference>
<name>A0A2R5EWP2_9BACL</name>
<evidence type="ECO:0000313" key="1">
    <source>
        <dbReference type="EMBL" id="GBG10059.1"/>
    </source>
</evidence>
<reference evidence="1 2" key="1">
    <citation type="submission" date="2017-08" db="EMBL/GenBank/DDBJ databases">
        <title>Substantial Increase in Enzyme Production by Combined Drug-Resistance Mutations in Paenibacillus agaridevorans.</title>
        <authorList>
            <person name="Tanaka Y."/>
            <person name="Funane K."/>
            <person name="Hosaka T."/>
            <person name="Shiwa Y."/>
            <person name="Fujita N."/>
            <person name="Miyazaki T."/>
            <person name="Yoshikawa H."/>
            <person name="Murakami K."/>
            <person name="Kasahara K."/>
            <person name="Inaoka T."/>
            <person name="Hiraga Y."/>
            <person name="Ochi K."/>
        </authorList>
    </citation>
    <scope>NUCLEOTIDE SEQUENCE [LARGE SCALE GENOMIC DNA]</scope>
    <source>
        <strain evidence="1 2">T-3040</strain>
    </source>
</reference>
<protein>
    <submittedName>
        <fullName evidence="1">Uncharacterized protein</fullName>
    </submittedName>
</protein>